<keyword evidence="8" id="KW-0325">Glycoprotein</keyword>
<organism evidence="14 15">
    <name type="scientific">Pleurodeles waltl</name>
    <name type="common">Iberian ribbed newt</name>
    <dbReference type="NCBI Taxonomy" id="8319"/>
    <lineage>
        <taxon>Eukaryota</taxon>
        <taxon>Metazoa</taxon>
        <taxon>Chordata</taxon>
        <taxon>Craniata</taxon>
        <taxon>Vertebrata</taxon>
        <taxon>Euteleostomi</taxon>
        <taxon>Amphibia</taxon>
        <taxon>Batrachia</taxon>
        <taxon>Caudata</taxon>
        <taxon>Salamandroidea</taxon>
        <taxon>Salamandridae</taxon>
        <taxon>Pleurodelinae</taxon>
        <taxon>Pleurodeles</taxon>
    </lineage>
</organism>
<dbReference type="PANTHER" id="PTHR10489">
    <property type="entry name" value="CELL ADHESION MOLECULE"/>
    <property type="match status" value="1"/>
</dbReference>
<evidence type="ECO:0000256" key="6">
    <source>
        <dbReference type="ARBA" id="ARBA00023136"/>
    </source>
</evidence>
<feature type="region of interest" description="Disordered" evidence="11">
    <location>
        <begin position="1"/>
        <end position="20"/>
    </location>
</feature>
<evidence type="ECO:0000256" key="9">
    <source>
        <dbReference type="ARBA" id="ARBA00023224"/>
    </source>
</evidence>
<keyword evidence="5 10" id="KW-0297">G-protein coupled receptor</keyword>
<evidence type="ECO:0000256" key="3">
    <source>
        <dbReference type="ARBA" id="ARBA00022692"/>
    </source>
</evidence>
<feature type="transmembrane region" description="Helical" evidence="12">
    <location>
        <begin position="155"/>
        <end position="175"/>
    </location>
</feature>
<evidence type="ECO:0000256" key="5">
    <source>
        <dbReference type="ARBA" id="ARBA00023040"/>
    </source>
</evidence>
<dbReference type="PROSITE" id="PS50262">
    <property type="entry name" value="G_PROTEIN_RECEP_F1_2"/>
    <property type="match status" value="1"/>
</dbReference>
<feature type="transmembrane region" description="Helical" evidence="12">
    <location>
        <begin position="79"/>
        <end position="102"/>
    </location>
</feature>
<feature type="transmembrane region" description="Helical" evidence="12">
    <location>
        <begin position="203"/>
        <end position="226"/>
    </location>
</feature>
<evidence type="ECO:0000256" key="11">
    <source>
        <dbReference type="SAM" id="MobiDB-lite"/>
    </source>
</evidence>
<evidence type="ECO:0000313" key="14">
    <source>
        <dbReference type="EMBL" id="KAJ1082117.1"/>
    </source>
</evidence>
<dbReference type="GO" id="GO:0019957">
    <property type="term" value="F:C-C chemokine binding"/>
    <property type="evidence" value="ECO:0007669"/>
    <property type="project" value="TreeGrafter"/>
</dbReference>
<evidence type="ECO:0000256" key="4">
    <source>
        <dbReference type="ARBA" id="ARBA00022989"/>
    </source>
</evidence>
<dbReference type="PROSITE" id="PS00237">
    <property type="entry name" value="G_PROTEIN_RECEP_F1_1"/>
    <property type="match status" value="1"/>
</dbReference>
<proteinExistence type="inferred from homology"/>
<dbReference type="PRINTS" id="PR01157">
    <property type="entry name" value="P2YPURNOCPTR"/>
</dbReference>
<dbReference type="Proteomes" id="UP001066276">
    <property type="component" value="Chromosome 12"/>
</dbReference>
<name>A0AAV7KTR5_PLEWA</name>
<dbReference type="Gene3D" id="1.20.1070.10">
    <property type="entry name" value="Rhodopsin 7-helix transmembrane proteins"/>
    <property type="match status" value="1"/>
</dbReference>
<comment type="similarity">
    <text evidence="10">Belongs to the G-protein coupled receptor 1 family.</text>
</comment>
<dbReference type="PRINTS" id="PR00237">
    <property type="entry name" value="GPCRRHODOPSN"/>
</dbReference>
<dbReference type="GO" id="GO:0009897">
    <property type="term" value="C:external side of plasma membrane"/>
    <property type="evidence" value="ECO:0007669"/>
    <property type="project" value="TreeGrafter"/>
</dbReference>
<comment type="caution">
    <text evidence="14">The sequence shown here is derived from an EMBL/GenBank/DDBJ whole genome shotgun (WGS) entry which is preliminary data.</text>
</comment>
<dbReference type="FunFam" id="1.20.1070.10:FF:000109">
    <property type="entry name" value="Leukotriene B4 receptor"/>
    <property type="match status" value="1"/>
</dbReference>
<evidence type="ECO:0000256" key="1">
    <source>
        <dbReference type="ARBA" id="ARBA00004651"/>
    </source>
</evidence>
<evidence type="ECO:0000256" key="10">
    <source>
        <dbReference type="RuleBase" id="RU000688"/>
    </source>
</evidence>
<gene>
    <name evidence="14" type="ORF">NDU88_002287</name>
</gene>
<keyword evidence="3 10" id="KW-0812">Transmembrane</keyword>
<evidence type="ECO:0000256" key="2">
    <source>
        <dbReference type="ARBA" id="ARBA00022475"/>
    </source>
</evidence>
<dbReference type="GO" id="GO:0006955">
    <property type="term" value="P:immune response"/>
    <property type="evidence" value="ECO:0007669"/>
    <property type="project" value="TreeGrafter"/>
</dbReference>
<evidence type="ECO:0000256" key="7">
    <source>
        <dbReference type="ARBA" id="ARBA00023170"/>
    </source>
</evidence>
<dbReference type="AlphaFoldDB" id="A0AAV7KTR5"/>
<feature type="transmembrane region" description="Helical" evidence="12">
    <location>
        <begin position="291"/>
        <end position="312"/>
    </location>
</feature>
<dbReference type="InterPro" id="IPR017452">
    <property type="entry name" value="GPCR_Rhodpsn_7TM"/>
</dbReference>
<sequence>MVYNHLARQKTAEGPYPTRMKSMNKTEESVSLEHITWGIERPTVCAILGLAFLIGVPGNLIVIWSICRNLKQKSSTVLLILNLAISDILVLATLPVWIYSFANQWVFGIPFCKMLVYVIYCSMYSSVFFVTALSVERYLAVFHPFSMRIWKRNSFALKFILLIWVAAFLFGIPILPVQETEELGDALQCTSRNYASGEEATGLLLLETLAGFVIPFCIICTCYACIGRRIRQMTYTTKHRSETLITSVVIAFAVCWMPHHVFNLISVSSFLLETSDPEMAATLDAITQMGVFISGALAFISSFINPLLYAFAARKFRNHLRLDKCAKLFELMSLSTRDESVRELSDMTKPNEALQVFALSD</sequence>
<feature type="transmembrane region" description="Helical" evidence="12">
    <location>
        <begin position="247"/>
        <end position="271"/>
    </location>
</feature>
<keyword evidence="7 10" id="KW-0675">Receptor</keyword>
<reference evidence="14" key="1">
    <citation type="journal article" date="2022" name="bioRxiv">
        <title>Sequencing and chromosome-scale assembly of the giantPleurodeles waltlgenome.</title>
        <authorList>
            <person name="Brown T."/>
            <person name="Elewa A."/>
            <person name="Iarovenko S."/>
            <person name="Subramanian E."/>
            <person name="Araus A.J."/>
            <person name="Petzold A."/>
            <person name="Susuki M."/>
            <person name="Suzuki K.-i.T."/>
            <person name="Hayashi T."/>
            <person name="Toyoda A."/>
            <person name="Oliveira C."/>
            <person name="Osipova E."/>
            <person name="Leigh N.D."/>
            <person name="Simon A."/>
            <person name="Yun M.H."/>
        </authorList>
    </citation>
    <scope>NUCLEOTIDE SEQUENCE</scope>
    <source>
        <strain evidence="14">20211129_DDA</strain>
        <tissue evidence="14">Liver</tissue>
    </source>
</reference>
<keyword evidence="6 12" id="KW-0472">Membrane</keyword>
<keyword evidence="4 12" id="KW-1133">Transmembrane helix</keyword>
<dbReference type="GO" id="GO:0016493">
    <property type="term" value="F:C-C chemokine receptor activity"/>
    <property type="evidence" value="ECO:0007669"/>
    <property type="project" value="TreeGrafter"/>
</dbReference>
<dbReference type="Pfam" id="PF00001">
    <property type="entry name" value="7tm_1"/>
    <property type="match status" value="1"/>
</dbReference>
<dbReference type="SUPFAM" id="SSF81321">
    <property type="entry name" value="Family A G protein-coupled receptor-like"/>
    <property type="match status" value="1"/>
</dbReference>
<dbReference type="GO" id="GO:0019722">
    <property type="term" value="P:calcium-mediated signaling"/>
    <property type="evidence" value="ECO:0007669"/>
    <property type="project" value="TreeGrafter"/>
</dbReference>
<dbReference type="InterPro" id="IPR050119">
    <property type="entry name" value="CCR1-9-like"/>
</dbReference>
<dbReference type="GO" id="GO:0060326">
    <property type="term" value="P:cell chemotaxis"/>
    <property type="evidence" value="ECO:0007669"/>
    <property type="project" value="TreeGrafter"/>
</dbReference>
<accession>A0AAV7KTR5</accession>
<evidence type="ECO:0000313" key="15">
    <source>
        <dbReference type="Proteomes" id="UP001066276"/>
    </source>
</evidence>
<comment type="subcellular location">
    <subcellularLocation>
        <location evidence="1">Cell membrane</location>
        <topology evidence="1">Multi-pass membrane protein</topology>
    </subcellularLocation>
</comment>
<protein>
    <recommendedName>
        <fullName evidence="13">G-protein coupled receptors family 1 profile domain-containing protein</fullName>
    </recommendedName>
</protein>
<evidence type="ECO:0000256" key="8">
    <source>
        <dbReference type="ARBA" id="ARBA00023180"/>
    </source>
</evidence>
<dbReference type="EMBL" id="JANPWB010000016">
    <property type="protein sequence ID" value="KAJ1082117.1"/>
    <property type="molecule type" value="Genomic_DNA"/>
</dbReference>
<keyword evidence="15" id="KW-1185">Reference proteome</keyword>
<dbReference type="PANTHER" id="PTHR10489:SF946">
    <property type="entry name" value="LEUKOTRIENE B4 RECEPTOR 1-LIKE"/>
    <property type="match status" value="1"/>
</dbReference>
<feature type="domain" description="G-protein coupled receptors family 1 profile" evidence="13">
    <location>
        <begin position="58"/>
        <end position="309"/>
    </location>
</feature>
<keyword evidence="2" id="KW-1003">Cell membrane</keyword>
<dbReference type="InterPro" id="IPR000276">
    <property type="entry name" value="GPCR_Rhodpsn"/>
</dbReference>
<feature type="transmembrane region" description="Helical" evidence="12">
    <location>
        <begin position="114"/>
        <end position="135"/>
    </location>
</feature>
<evidence type="ECO:0000256" key="12">
    <source>
        <dbReference type="SAM" id="Phobius"/>
    </source>
</evidence>
<keyword evidence="9 10" id="KW-0807">Transducer</keyword>
<feature type="transmembrane region" description="Helical" evidence="12">
    <location>
        <begin position="46"/>
        <end position="67"/>
    </location>
</feature>
<dbReference type="GO" id="GO:0004974">
    <property type="term" value="F:leukotriene receptor activity"/>
    <property type="evidence" value="ECO:0007669"/>
    <property type="project" value="UniProtKB-ARBA"/>
</dbReference>
<evidence type="ECO:0000259" key="13">
    <source>
        <dbReference type="PROSITE" id="PS50262"/>
    </source>
</evidence>
<dbReference type="GO" id="GO:0007204">
    <property type="term" value="P:positive regulation of cytosolic calcium ion concentration"/>
    <property type="evidence" value="ECO:0007669"/>
    <property type="project" value="TreeGrafter"/>
</dbReference>